<keyword evidence="8" id="KW-0520">NAD</keyword>
<dbReference type="PANTHER" id="PTHR45754:SF3">
    <property type="entry name" value="METHYLENETETRAHYDROFOLATE REDUCTASE (NADPH)"/>
    <property type="match status" value="1"/>
</dbReference>
<dbReference type="InterPro" id="IPR003171">
    <property type="entry name" value="Mehydrof_redctse-like"/>
</dbReference>
<keyword evidence="7 12" id="KW-0560">Oxidoreductase</keyword>
<evidence type="ECO:0000256" key="11">
    <source>
        <dbReference type="ARBA" id="ARBA00048628"/>
    </source>
</evidence>
<comment type="pathway">
    <text evidence="10">Amino-acid biosynthesis; L-methionine biosynthesis via de novo pathway.</text>
</comment>
<sequence>MHVRDIYGQGNIVFSFELFPPRSEDASERLFATIKDLIPLEPACVSVTYGAGGSTRELTHDLVVRIQQETGLTVISHLTCVGSSRDEIYRILERYRRSGIENIMALRGDPPKGQADFVPAADGFSHAAELVEFIKEHFPDMGIGVAGYPEGHPQMPNRLTEIEYLKAKVDAGADYICTQLFFDNRDFYDFRERCHLAGITVPVVAGIAPVTSSRQLKKMAEVAAGTRFPASLLKAVARTEDDDGVREVGVHWATEQVRDLVDHGAAGIHFYTLNTSGATLQIYKALGITSSRRLA</sequence>
<comment type="catalytic activity">
    <reaction evidence="11">
        <text>(6S)-5-methyl-5,6,7,8-tetrahydrofolate + NAD(+) = (6R)-5,10-methylene-5,6,7,8-tetrahydrofolate + NADH + H(+)</text>
        <dbReference type="Rhea" id="RHEA:19821"/>
        <dbReference type="ChEBI" id="CHEBI:15378"/>
        <dbReference type="ChEBI" id="CHEBI:15636"/>
        <dbReference type="ChEBI" id="CHEBI:18608"/>
        <dbReference type="ChEBI" id="CHEBI:57540"/>
        <dbReference type="ChEBI" id="CHEBI:57945"/>
        <dbReference type="EC" id="1.5.1.54"/>
    </reaction>
    <physiologicalReaction direction="right-to-left" evidence="11">
        <dbReference type="Rhea" id="RHEA:19823"/>
    </physiologicalReaction>
</comment>
<name>A0ABZ2J5R2_9CHLR</name>
<dbReference type="EMBL" id="CP146612">
    <property type="protein sequence ID" value="WWX24994.1"/>
    <property type="molecule type" value="Genomic_DNA"/>
</dbReference>
<organism evidence="13 14">
    <name type="scientific">Candidatus Dehalogenimonas loeffleri</name>
    <dbReference type="NCBI Taxonomy" id="3127115"/>
    <lineage>
        <taxon>Bacteria</taxon>
        <taxon>Bacillati</taxon>
        <taxon>Chloroflexota</taxon>
        <taxon>Dehalococcoidia</taxon>
        <taxon>Dehalococcoidales</taxon>
        <taxon>Dehalococcoidaceae</taxon>
        <taxon>Dehalogenimonas</taxon>
    </lineage>
</organism>
<keyword evidence="14" id="KW-1185">Reference proteome</keyword>
<dbReference type="CDD" id="cd00537">
    <property type="entry name" value="MTHFR"/>
    <property type="match status" value="1"/>
</dbReference>
<dbReference type="InterPro" id="IPR004620">
    <property type="entry name" value="MTHF_reductase_bac"/>
</dbReference>
<keyword evidence="9" id="KW-0486">Methionine biosynthesis</keyword>
<evidence type="ECO:0000256" key="12">
    <source>
        <dbReference type="RuleBase" id="RU003862"/>
    </source>
</evidence>
<evidence type="ECO:0000256" key="9">
    <source>
        <dbReference type="ARBA" id="ARBA00023167"/>
    </source>
</evidence>
<dbReference type="RefSeq" id="WP_338737127.1">
    <property type="nucleotide sequence ID" value="NZ_CP146612.1"/>
</dbReference>
<evidence type="ECO:0000256" key="4">
    <source>
        <dbReference type="ARBA" id="ARBA00022605"/>
    </source>
</evidence>
<evidence type="ECO:0000256" key="10">
    <source>
        <dbReference type="ARBA" id="ARBA00034478"/>
    </source>
</evidence>
<gene>
    <name evidence="13" type="primary">metF</name>
    <name evidence="13" type="ORF">V8247_06960</name>
</gene>
<dbReference type="PANTHER" id="PTHR45754">
    <property type="entry name" value="METHYLENETETRAHYDROFOLATE REDUCTASE"/>
    <property type="match status" value="1"/>
</dbReference>
<evidence type="ECO:0000256" key="3">
    <source>
        <dbReference type="ARBA" id="ARBA00006743"/>
    </source>
</evidence>
<evidence type="ECO:0000313" key="14">
    <source>
        <dbReference type="Proteomes" id="UP001375370"/>
    </source>
</evidence>
<evidence type="ECO:0000313" key="13">
    <source>
        <dbReference type="EMBL" id="WWX24994.1"/>
    </source>
</evidence>
<evidence type="ECO:0000256" key="8">
    <source>
        <dbReference type="ARBA" id="ARBA00023027"/>
    </source>
</evidence>
<keyword evidence="6 12" id="KW-0274">FAD</keyword>
<dbReference type="NCBIfam" id="TIGR00676">
    <property type="entry name" value="fadh2"/>
    <property type="match status" value="1"/>
</dbReference>
<dbReference type="Pfam" id="PF02219">
    <property type="entry name" value="MTHFR"/>
    <property type="match status" value="1"/>
</dbReference>
<dbReference type="Gene3D" id="3.20.20.220">
    <property type="match status" value="1"/>
</dbReference>
<comment type="cofactor">
    <cofactor evidence="1 12">
        <name>FAD</name>
        <dbReference type="ChEBI" id="CHEBI:57692"/>
    </cofactor>
</comment>
<keyword evidence="4" id="KW-0028">Amino-acid biosynthesis</keyword>
<keyword evidence="5 12" id="KW-0285">Flavoprotein</keyword>
<dbReference type="EC" id="1.5.1.54" evidence="12"/>
<comment type="pathway">
    <text evidence="2 12">One-carbon metabolism; tetrahydrofolate interconversion.</text>
</comment>
<dbReference type="SUPFAM" id="SSF51730">
    <property type="entry name" value="FAD-linked oxidoreductase"/>
    <property type="match status" value="1"/>
</dbReference>
<evidence type="ECO:0000256" key="6">
    <source>
        <dbReference type="ARBA" id="ARBA00022827"/>
    </source>
</evidence>
<evidence type="ECO:0000256" key="5">
    <source>
        <dbReference type="ARBA" id="ARBA00022630"/>
    </source>
</evidence>
<evidence type="ECO:0000256" key="1">
    <source>
        <dbReference type="ARBA" id="ARBA00001974"/>
    </source>
</evidence>
<protein>
    <recommendedName>
        <fullName evidence="12">Methylenetetrahydrofolate reductase</fullName>
        <ecNumber evidence="12">1.5.1.54</ecNumber>
    </recommendedName>
</protein>
<dbReference type="GO" id="GO:0004489">
    <property type="term" value="F:methylenetetrahydrofolate reductase [NAD(P)H] activity"/>
    <property type="evidence" value="ECO:0007669"/>
    <property type="project" value="UniProtKB-EC"/>
</dbReference>
<reference evidence="13 14" key="1">
    <citation type="submission" date="2024-03" db="EMBL/GenBank/DDBJ databases">
        <title>A Dehalogenimonas Isolated from Estuarine Sediments Dihaloeliminates Chlorinated Alkanes.</title>
        <authorList>
            <person name="Yang Y."/>
            <person name="Wang H."/>
        </authorList>
    </citation>
    <scope>NUCLEOTIDE SEQUENCE [LARGE SCALE GENOMIC DNA]</scope>
    <source>
        <strain evidence="13 14">W</strain>
    </source>
</reference>
<comment type="similarity">
    <text evidence="3 12">Belongs to the methylenetetrahydrofolate reductase family.</text>
</comment>
<proteinExistence type="inferred from homology"/>
<evidence type="ECO:0000256" key="2">
    <source>
        <dbReference type="ARBA" id="ARBA00004777"/>
    </source>
</evidence>
<dbReference type="InterPro" id="IPR029041">
    <property type="entry name" value="FAD-linked_oxidoreductase-like"/>
</dbReference>
<dbReference type="Proteomes" id="UP001375370">
    <property type="component" value="Chromosome"/>
</dbReference>
<accession>A0ABZ2J5R2</accession>
<evidence type="ECO:0000256" key="7">
    <source>
        <dbReference type="ARBA" id="ARBA00023002"/>
    </source>
</evidence>